<keyword evidence="3" id="KW-1185">Reference proteome</keyword>
<dbReference type="InterPro" id="IPR036412">
    <property type="entry name" value="HAD-like_sf"/>
</dbReference>
<dbReference type="CDD" id="cd07505">
    <property type="entry name" value="HAD_BPGM-like"/>
    <property type="match status" value="1"/>
</dbReference>
<protein>
    <submittedName>
        <fullName evidence="2">Beta-phosphoglucomutase family hydrolase</fullName>
    </submittedName>
</protein>
<dbReference type="NCBIfam" id="TIGR01509">
    <property type="entry name" value="HAD-SF-IA-v3"/>
    <property type="match status" value="1"/>
</dbReference>
<accession>A0ABT5FDX1</accession>
<evidence type="ECO:0000256" key="1">
    <source>
        <dbReference type="ARBA" id="ARBA00006171"/>
    </source>
</evidence>
<dbReference type="Gene3D" id="3.40.50.1000">
    <property type="entry name" value="HAD superfamily/HAD-like"/>
    <property type="match status" value="1"/>
</dbReference>
<dbReference type="PRINTS" id="PR00413">
    <property type="entry name" value="HADHALOGNASE"/>
</dbReference>
<keyword evidence="2" id="KW-0378">Hydrolase</keyword>
<dbReference type="EMBL" id="JAQOMS010000002">
    <property type="protein sequence ID" value="MDC2889750.1"/>
    <property type="molecule type" value="Genomic_DNA"/>
</dbReference>
<comment type="similarity">
    <text evidence="1">Belongs to the HAD-like hydrolase superfamily. CbbY/CbbZ/Gph/YieH family.</text>
</comment>
<dbReference type="PANTHER" id="PTHR43481:SF4">
    <property type="entry name" value="GLYCEROL-1-PHOSPHATE PHOSPHOHYDROLASE 1-RELATED"/>
    <property type="match status" value="1"/>
</dbReference>
<dbReference type="InterPro" id="IPR023214">
    <property type="entry name" value="HAD_sf"/>
</dbReference>
<dbReference type="PANTHER" id="PTHR43481">
    <property type="entry name" value="FRUCTOSE-1-PHOSPHATE PHOSPHATASE"/>
    <property type="match status" value="1"/>
</dbReference>
<dbReference type="Gene3D" id="1.10.150.240">
    <property type="entry name" value="Putative phosphatase, domain 2"/>
    <property type="match status" value="1"/>
</dbReference>
<dbReference type="Proteomes" id="UP001528411">
    <property type="component" value="Unassembled WGS sequence"/>
</dbReference>
<gene>
    <name evidence="2" type="ORF">PN838_14390</name>
</gene>
<evidence type="ECO:0000313" key="3">
    <source>
        <dbReference type="Proteomes" id="UP001528411"/>
    </source>
</evidence>
<dbReference type="SUPFAM" id="SSF56784">
    <property type="entry name" value="HAD-like"/>
    <property type="match status" value="1"/>
</dbReference>
<sequence length="193" mass="21541">MDLSKYEGIIFDMDGTLVDSMPSHIEAWRLTCLHYGYPFDLDYMWSLGGVPTIETVTLLNAKYQLARDEEEVAKTKNLLWKQLNLTPSLINVTYDIFQQYLGVLPMGIGTGAERSHALELLQHHGLFNKINVLVTATDVTNGKPHPETFLSAADKMKINPTKCIVFEDTKIGAIAAQRAGMDCILVKNGQLIL</sequence>
<dbReference type="NCBIfam" id="TIGR02009">
    <property type="entry name" value="PGMB-YQAB-SF"/>
    <property type="match status" value="1"/>
</dbReference>
<dbReference type="SFLD" id="SFLDG01129">
    <property type="entry name" value="C1.5:_HAD__Beta-PGM__Phosphata"/>
    <property type="match status" value="1"/>
</dbReference>
<dbReference type="GO" id="GO:0016787">
    <property type="term" value="F:hydrolase activity"/>
    <property type="evidence" value="ECO:0007669"/>
    <property type="project" value="UniProtKB-KW"/>
</dbReference>
<dbReference type="Pfam" id="PF13419">
    <property type="entry name" value="HAD_2"/>
    <property type="match status" value="1"/>
</dbReference>
<organism evidence="2 3">
    <name type="scientific">Psychrosphaera algicola</name>
    <dbReference type="NCBI Taxonomy" id="3023714"/>
    <lineage>
        <taxon>Bacteria</taxon>
        <taxon>Pseudomonadati</taxon>
        <taxon>Pseudomonadota</taxon>
        <taxon>Gammaproteobacteria</taxon>
        <taxon>Alteromonadales</taxon>
        <taxon>Pseudoalteromonadaceae</taxon>
        <taxon>Psychrosphaera</taxon>
    </lineage>
</organism>
<evidence type="ECO:0000313" key="2">
    <source>
        <dbReference type="EMBL" id="MDC2889750.1"/>
    </source>
</evidence>
<dbReference type="InterPro" id="IPR051806">
    <property type="entry name" value="HAD-like_SPP"/>
</dbReference>
<name>A0ABT5FDX1_9GAMM</name>
<dbReference type="InterPro" id="IPR006439">
    <property type="entry name" value="HAD-SF_hydro_IA"/>
</dbReference>
<reference evidence="2 3" key="1">
    <citation type="submission" date="2023-01" db="EMBL/GenBank/DDBJ databases">
        <title>Psychrosphaera sp. nov., isolated from marine algae.</title>
        <authorList>
            <person name="Bayburt H."/>
            <person name="Choi B.J."/>
            <person name="Kim J.M."/>
            <person name="Choi D.G."/>
            <person name="Jeon C.O."/>
        </authorList>
    </citation>
    <scope>NUCLEOTIDE SEQUENCE [LARGE SCALE GENOMIC DNA]</scope>
    <source>
        <strain evidence="2 3">G1-22</strain>
    </source>
</reference>
<dbReference type="RefSeq" id="WP_272181125.1">
    <property type="nucleotide sequence ID" value="NZ_JAQOMS010000002.1"/>
</dbReference>
<dbReference type="InterPro" id="IPR010976">
    <property type="entry name" value="B-phosphoglucomutase_hydrolase"/>
</dbReference>
<dbReference type="SFLD" id="SFLDS00003">
    <property type="entry name" value="Haloacid_Dehalogenase"/>
    <property type="match status" value="1"/>
</dbReference>
<proteinExistence type="inferred from homology"/>
<dbReference type="InterPro" id="IPR041492">
    <property type="entry name" value="HAD_2"/>
</dbReference>
<dbReference type="InterPro" id="IPR023198">
    <property type="entry name" value="PGP-like_dom2"/>
</dbReference>
<comment type="caution">
    <text evidence="2">The sequence shown here is derived from an EMBL/GenBank/DDBJ whole genome shotgun (WGS) entry which is preliminary data.</text>
</comment>